<proteinExistence type="predicted"/>
<protein>
    <submittedName>
        <fullName evidence="1">Uncharacterized protein</fullName>
    </submittedName>
</protein>
<dbReference type="InterPro" id="IPR046150">
    <property type="entry name" value="DUF6152"/>
</dbReference>
<organism evidence="1">
    <name type="scientific">Rhizobium leguminosarum bv. trifolii</name>
    <dbReference type="NCBI Taxonomy" id="386"/>
    <lineage>
        <taxon>Bacteria</taxon>
        <taxon>Pseudomonadati</taxon>
        <taxon>Pseudomonadota</taxon>
        <taxon>Alphaproteobacteria</taxon>
        <taxon>Hyphomicrobiales</taxon>
        <taxon>Rhizobiaceae</taxon>
        <taxon>Rhizobium/Agrobacterium group</taxon>
        <taxon>Rhizobium</taxon>
    </lineage>
</organism>
<dbReference type="AlphaFoldDB" id="A0A1C9I328"/>
<dbReference type="EMBL" id="KX491012">
    <property type="protein sequence ID" value="AOO93376.1"/>
    <property type="molecule type" value="Genomic_DNA"/>
</dbReference>
<sequence>MFRISAQRLEQFQQKCTAVLRPELRENKEIEHFRGAKKNGNTLVAAAMLSVAFATGAMAHHGWSWAEADQIELAGTIEKISMGGPHPTLNVATANDGVWLVELGNPRQTERSGFVEGVAKPGDQVVALGNRSQDPKEKRMKAVRLTIGEKRYDIYPDRIKTN</sequence>
<accession>A0A1C9I328</accession>
<name>A0A1C9I328_RHILT</name>
<evidence type="ECO:0000313" key="1">
    <source>
        <dbReference type="EMBL" id="AOO93376.1"/>
    </source>
</evidence>
<reference evidence="1" key="1">
    <citation type="journal article" date="2015" name="BMC Genomics">
        <title>Transcriptome profiling of a Rhizobium leguminosarum bv. trifolii rosR mutant reveals the role of the transcriptional regulator RosR in motility, synthesis of cell-surface components, and other cellular processes.</title>
        <authorList>
            <person name="Rachwal K."/>
            <person name="Matczynska E."/>
            <person name="Janczarek M."/>
        </authorList>
    </citation>
    <scope>NUCLEOTIDE SEQUENCE</scope>
    <source>
        <strain evidence="1">Rt24.2</strain>
    </source>
</reference>
<reference evidence="1" key="2">
    <citation type="journal article" date="2016" name="Front. Microbiol.">
        <title>The Regulatory Protein RosR Affects Rhizobium leguminosarum bv. trifolii Protein Profiles, Cell Surface Properties, and Symbiosis with Clover.</title>
        <authorList>
            <person name="Rachwal K."/>
            <person name="Boguszewska A."/>
            <person name="Kopcinska J."/>
            <person name="Karas M."/>
            <person name="Tchorzewski M."/>
            <person name="Janczarek M."/>
        </authorList>
    </citation>
    <scope>NUCLEOTIDE SEQUENCE</scope>
    <source>
        <strain evidence="1">Rt24.2</strain>
    </source>
</reference>
<dbReference type="Pfam" id="PF19649">
    <property type="entry name" value="DUF6152"/>
    <property type="match status" value="1"/>
</dbReference>